<proteinExistence type="predicted"/>
<evidence type="ECO:0000256" key="1">
    <source>
        <dbReference type="SAM" id="Phobius"/>
    </source>
</evidence>
<dbReference type="AlphaFoldDB" id="A0A3E0H3A6"/>
<keyword evidence="1" id="KW-1133">Transmembrane helix</keyword>
<feature type="transmembrane region" description="Helical" evidence="1">
    <location>
        <begin position="34"/>
        <end position="54"/>
    </location>
</feature>
<keyword evidence="1" id="KW-0812">Transmembrane</keyword>
<keyword evidence="3" id="KW-1185">Reference proteome</keyword>
<sequence length="64" mass="6771">MVAVIAAVLFAIALIIDLAGISLGAVLTPTNLLTAGLLCIALHLAGIGTNRPAWRRPAWRARRR</sequence>
<accession>A0A3E0H3A6</accession>
<evidence type="ECO:0000313" key="2">
    <source>
        <dbReference type="EMBL" id="REH37281.1"/>
    </source>
</evidence>
<evidence type="ECO:0000313" key="3">
    <source>
        <dbReference type="Proteomes" id="UP000256269"/>
    </source>
</evidence>
<name>A0A3E0H3A6_9PSEU</name>
<keyword evidence="1" id="KW-0472">Membrane</keyword>
<organism evidence="2 3">
    <name type="scientific">Kutzneria buriramensis</name>
    <dbReference type="NCBI Taxonomy" id="1045776"/>
    <lineage>
        <taxon>Bacteria</taxon>
        <taxon>Bacillati</taxon>
        <taxon>Actinomycetota</taxon>
        <taxon>Actinomycetes</taxon>
        <taxon>Pseudonocardiales</taxon>
        <taxon>Pseudonocardiaceae</taxon>
        <taxon>Kutzneria</taxon>
    </lineage>
</organism>
<dbReference type="RefSeq" id="WP_116179409.1">
    <property type="nucleotide sequence ID" value="NZ_CP144375.1"/>
</dbReference>
<comment type="caution">
    <text evidence="2">The sequence shown here is derived from an EMBL/GenBank/DDBJ whole genome shotgun (WGS) entry which is preliminary data.</text>
</comment>
<dbReference type="EMBL" id="QUNO01000015">
    <property type="protein sequence ID" value="REH37281.1"/>
    <property type="molecule type" value="Genomic_DNA"/>
</dbReference>
<gene>
    <name evidence="2" type="ORF">BCF44_115285</name>
</gene>
<protein>
    <submittedName>
        <fullName evidence="2">Uncharacterized protein</fullName>
    </submittedName>
</protein>
<dbReference type="Proteomes" id="UP000256269">
    <property type="component" value="Unassembled WGS sequence"/>
</dbReference>
<reference evidence="2 3" key="1">
    <citation type="submission" date="2018-08" db="EMBL/GenBank/DDBJ databases">
        <title>Genomic Encyclopedia of Archaeal and Bacterial Type Strains, Phase II (KMG-II): from individual species to whole genera.</title>
        <authorList>
            <person name="Goeker M."/>
        </authorList>
    </citation>
    <scope>NUCLEOTIDE SEQUENCE [LARGE SCALE GENOMIC DNA]</scope>
    <source>
        <strain evidence="2 3">DSM 45791</strain>
    </source>
</reference>